<dbReference type="PROSITE" id="PS51730">
    <property type="entry name" value="GNAT_ATAT"/>
    <property type="match status" value="1"/>
</dbReference>
<name>A0A9Q0N4K5_9DIPT</name>
<dbReference type="InterPro" id="IPR007965">
    <property type="entry name" value="GNAT_ATAT"/>
</dbReference>
<proteinExistence type="predicted"/>
<organism evidence="4 5">
    <name type="scientific">Pseudolycoriella hygida</name>
    <dbReference type="NCBI Taxonomy" id="35572"/>
    <lineage>
        <taxon>Eukaryota</taxon>
        <taxon>Metazoa</taxon>
        <taxon>Ecdysozoa</taxon>
        <taxon>Arthropoda</taxon>
        <taxon>Hexapoda</taxon>
        <taxon>Insecta</taxon>
        <taxon>Pterygota</taxon>
        <taxon>Neoptera</taxon>
        <taxon>Endopterygota</taxon>
        <taxon>Diptera</taxon>
        <taxon>Nematocera</taxon>
        <taxon>Sciaroidea</taxon>
        <taxon>Sciaridae</taxon>
        <taxon>Pseudolycoriella</taxon>
    </lineage>
</organism>
<dbReference type="Gene3D" id="3.40.630.30">
    <property type="match status" value="1"/>
</dbReference>
<evidence type="ECO:0000256" key="2">
    <source>
        <dbReference type="ARBA" id="ARBA00023315"/>
    </source>
</evidence>
<dbReference type="PANTHER" id="PTHR12327:SF0">
    <property type="entry name" value="ALPHA-TUBULIN N-ACETYLTRANSFERASE 1"/>
    <property type="match status" value="1"/>
</dbReference>
<dbReference type="InterPro" id="IPR038746">
    <property type="entry name" value="Atat"/>
</dbReference>
<feature type="domain" description="N-acetyltransferase" evidence="3">
    <location>
        <begin position="31"/>
        <end position="174"/>
    </location>
</feature>
<reference evidence="4" key="1">
    <citation type="submission" date="2022-07" db="EMBL/GenBank/DDBJ databases">
        <authorList>
            <person name="Trinca V."/>
            <person name="Uliana J.V.C."/>
            <person name="Torres T.T."/>
            <person name="Ward R.J."/>
            <person name="Monesi N."/>
        </authorList>
    </citation>
    <scope>NUCLEOTIDE SEQUENCE</scope>
    <source>
        <strain evidence="4">HSMRA1968</strain>
        <tissue evidence="4">Whole embryos</tissue>
    </source>
</reference>
<dbReference type="PANTHER" id="PTHR12327">
    <property type="entry name" value="ALPHA-TUBULIN N-ACETYLTRANSFERASE 1"/>
    <property type="match status" value="1"/>
</dbReference>
<dbReference type="GO" id="GO:0005874">
    <property type="term" value="C:microtubule"/>
    <property type="evidence" value="ECO:0007669"/>
    <property type="project" value="InterPro"/>
</dbReference>
<evidence type="ECO:0000259" key="3">
    <source>
        <dbReference type="PROSITE" id="PS51730"/>
    </source>
</evidence>
<dbReference type="EMBL" id="WJQU01000002">
    <property type="protein sequence ID" value="KAJ6643414.1"/>
    <property type="molecule type" value="Genomic_DNA"/>
</dbReference>
<dbReference type="Pfam" id="PF05301">
    <property type="entry name" value="Acetyltransf_16"/>
    <property type="match status" value="1"/>
</dbReference>
<evidence type="ECO:0000313" key="4">
    <source>
        <dbReference type="EMBL" id="KAJ6643414.1"/>
    </source>
</evidence>
<keyword evidence="1" id="KW-0808">Transferase</keyword>
<sequence length="174" mass="19721">MTISSSTVQAKKKVYLSNNNFELLKDFARNREFRFNLAPLFKTDIIKVDNNLVPLGFHGDKRTILDTTTKITEIINEMGESSARAQGLTRAVTTAQKLRNSDQVVYLLRENIGKNTATIVYVTAISNKEFCLKTKSRACVACILRAIRVRNIFVKSKKTDVESLAQPRKQVKCY</sequence>
<dbReference type="Proteomes" id="UP001151699">
    <property type="component" value="Chromosome B"/>
</dbReference>
<gene>
    <name evidence="4" type="ORF">Bhyg_08375</name>
</gene>
<evidence type="ECO:0000256" key="1">
    <source>
        <dbReference type="ARBA" id="ARBA00022679"/>
    </source>
</evidence>
<dbReference type="OrthoDB" id="447510at2759"/>
<dbReference type="GO" id="GO:0019799">
    <property type="term" value="F:tubulin N-acetyltransferase activity"/>
    <property type="evidence" value="ECO:0007669"/>
    <property type="project" value="InterPro"/>
</dbReference>
<protein>
    <submittedName>
        <fullName evidence="4">Alpha-tubulin N-acetyltransferase 1</fullName>
    </submittedName>
</protein>
<keyword evidence="5" id="KW-1185">Reference proteome</keyword>
<comment type="caution">
    <text evidence="4">The sequence shown here is derived from an EMBL/GenBank/DDBJ whole genome shotgun (WGS) entry which is preliminary data.</text>
</comment>
<evidence type="ECO:0000313" key="5">
    <source>
        <dbReference type="Proteomes" id="UP001151699"/>
    </source>
</evidence>
<accession>A0A9Q0N4K5</accession>
<keyword evidence="2" id="KW-0012">Acyltransferase</keyword>
<dbReference type="AlphaFoldDB" id="A0A9Q0N4K5"/>